<sequence length="396" mass="43353">MTRPTLVVQTKRAAAILLAVAAMCCSSCAQYPARPKPQLAPPGIVIAHSPASSRVYLGSPALAILPDGAYVVAHDTFGAGSEQNTEMLYVSRDRGHSWRKLGELHGQYWSSLFVEGQALYIMGTSGFSGVPVIRRSLDGGKTWSVPRDADSGVLANGGRYFTAPVPVVIAKGRIWRTMESVEQTGIWPFMMSAPVDSDLLRADNWTFSNRLAPNPGWLDGKFGGWLEGNAVAKPDGSVVNVLRVYYNALPERAAIVTVNANGTVARFDVPAGFVDMPGGGKKFTIRFDPRTKLYWSLSNVVTPLYRGNNYERARNVVALISSPDLVHWTLGRTVLSHPDWNRHGFQYVDWQFDGNDIVAVARTSFDDPEGGAHSQHDANFVTFHRIARFRDSGTAE</sequence>
<keyword evidence="1" id="KW-0732">Signal</keyword>
<protein>
    <recommendedName>
        <fullName evidence="4">Glycosyl hydrolase</fullName>
    </recommendedName>
</protein>
<evidence type="ECO:0000256" key="1">
    <source>
        <dbReference type="SAM" id="SignalP"/>
    </source>
</evidence>
<reference evidence="2 3" key="1">
    <citation type="submission" date="2015-11" db="EMBL/GenBank/DDBJ databases">
        <title>Expanding the genomic diversity of Burkholderia species for the development of highly accurate diagnostics.</title>
        <authorList>
            <person name="Sahl J."/>
            <person name="Keim P."/>
            <person name="Wagner D."/>
        </authorList>
    </citation>
    <scope>NUCLEOTIDE SEQUENCE [LARGE SCALE GENOMIC DNA]</scope>
    <source>
        <strain evidence="2 3">MSMB378WGS</strain>
    </source>
</reference>
<evidence type="ECO:0000313" key="2">
    <source>
        <dbReference type="EMBL" id="KWF56211.1"/>
    </source>
</evidence>
<dbReference type="RefSeq" id="WP_059543152.1">
    <property type="nucleotide sequence ID" value="NZ_LOUS01000051.1"/>
</dbReference>
<dbReference type="InterPro" id="IPR036278">
    <property type="entry name" value="Sialidase_sf"/>
</dbReference>
<dbReference type="SUPFAM" id="SSF50939">
    <property type="entry name" value="Sialidases"/>
    <property type="match status" value="1"/>
</dbReference>
<evidence type="ECO:0000313" key="3">
    <source>
        <dbReference type="Proteomes" id="UP000063236"/>
    </source>
</evidence>
<dbReference type="CDD" id="cd15482">
    <property type="entry name" value="Sialidase_non-viral"/>
    <property type="match status" value="1"/>
</dbReference>
<gene>
    <name evidence="2" type="ORF">WL88_11795</name>
</gene>
<dbReference type="AlphaFoldDB" id="A0AAW3PJ29"/>
<proteinExistence type="predicted"/>
<comment type="caution">
    <text evidence="2">The sequence shown here is derived from an EMBL/GenBank/DDBJ whole genome shotgun (WGS) entry which is preliminary data.</text>
</comment>
<dbReference type="Gene3D" id="2.120.10.10">
    <property type="match status" value="1"/>
</dbReference>
<evidence type="ECO:0008006" key="4">
    <source>
        <dbReference type="Google" id="ProtNLM"/>
    </source>
</evidence>
<name>A0AAW3PJ29_9BURK</name>
<dbReference type="EMBL" id="LPJV01000018">
    <property type="protein sequence ID" value="KWF56211.1"/>
    <property type="molecule type" value="Genomic_DNA"/>
</dbReference>
<dbReference type="Proteomes" id="UP000063236">
    <property type="component" value="Unassembled WGS sequence"/>
</dbReference>
<organism evidence="2 3">
    <name type="scientific">Burkholderia diffusa</name>
    <dbReference type="NCBI Taxonomy" id="488732"/>
    <lineage>
        <taxon>Bacteria</taxon>
        <taxon>Pseudomonadati</taxon>
        <taxon>Pseudomonadota</taxon>
        <taxon>Betaproteobacteria</taxon>
        <taxon>Burkholderiales</taxon>
        <taxon>Burkholderiaceae</taxon>
        <taxon>Burkholderia</taxon>
        <taxon>Burkholderia cepacia complex</taxon>
    </lineage>
</organism>
<feature type="signal peptide" evidence="1">
    <location>
        <begin position="1"/>
        <end position="29"/>
    </location>
</feature>
<feature type="chain" id="PRO_5043901679" description="Glycosyl hydrolase" evidence="1">
    <location>
        <begin position="30"/>
        <end position="396"/>
    </location>
</feature>
<accession>A0AAW3PJ29</accession>